<reference evidence="2 3" key="1">
    <citation type="submission" date="2019-03" db="EMBL/GenBank/DDBJ databases">
        <title>Paracraurococcus aquatilis NE82 genome sequence.</title>
        <authorList>
            <person name="Zhao Y."/>
            <person name="Du Z."/>
        </authorList>
    </citation>
    <scope>NUCLEOTIDE SEQUENCE [LARGE SCALE GENOMIC DNA]</scope>
    <source>
        <strain evidence="2 3">NE82</strain>
    </source>
</reference>
<protein>
    <recommendedName>
        <fullName evidence="1">Tc1-like transposase DDE domain-containing protein</fullName>
    </recommendedName>
</protein>
<evidence type="ECO:0000313" key="2">
    <source>
        <dbReference type="EMBL" id="TCZ64980.1"/>
    </source>
</evidence>
<dbReference type="GO" id="GO:0003676">
    <property type="term" value="F:nucleic acid binding"/>
    <property type="evidence" value="ECO:0007669"/>
    <property type="project" value="InterPro"/>
</dbReference>
<dbReference type="Pfam" id="PF13358">
    <property type="entry name" value="DDE_3"/>
    <property type="match status" value="1"/>
</dbReference>
<dbReference type="RefSeq" id="WP_132285729.1">
    <property type="nucleotide sequence ID" value="NZ_SKBM01000004.1"/>
</dbReference>
<evidence type="ECO:0000259" key="1">
    <source>
        <dbReference type="Pfam" id="PF13358"/>
    </source>
</evidence>
<keyword evidence="3" id="KW-1185">Reference proteome</keyword>
<dbReference type="Proteomes" id="UP000295023">
    <property type="component" value="Unassembled WGS sequence"/>
</dbReference>
<evidence type="ECO:0000313" key="3">
    <source>
        <dbReference type="Proteomes" id="UP000295023"/>
    </source>
</evidence>
<accession>A0A4R4DT23</accession>
<name>A0A4R4DT23_9PROT</name>
<dbReference type="Gene3D" id="3.30.420.10">
    <property type="entry name" value="Ribonuclease H-like superfamily/Ribonuclease H"/>
    <property type="match status" value="1"/>
</dbReference>
<gene>
    <name evidence="2" type="ORF">EXY23_06315</name>
</gene>
<sequence length="182" mass="20231">MTHEAKGITRPEMVAFLQDLAARHPETETIHGVLDNATCNRAATVRAWLAMPGCRLRLVYLPPHAPNPNLTEWLRWLFKKTPLRNHHYPTLAEVRAAIHAFFADLTPGREELVSLITNRFHFIGAEPTQIQAAQGFTGRPCSLACGRPATGGTPQPYQRSTTWAAGKRRHLRGTACISRPAP</sequence>
<dbReference type="InterPro" id="IPR038717">
    <property type="entry name" value="Tc1-like_DDE_dom"/>
</dbReference>
<dbReference type="InterPro" id="IPR036397">
    <property type="entry name" value="RNaseH_sf"/>
</dbReference>
<dbReference type="EMBL" id="SKBM01000004">
    <property type="protein sequence ID" value="TCZ64980.1"/>
    <property type="molecule type" value="Genomic_DNA"/>
</dbReference>
<dbReference type="AlphaFoldDB" id="A0A4R4DT23"/>
<proteinExistence type="predicted"/>
<comment type="caution">
    <text evidence="2">The sequence shown here is derived from an EMBL/GenBank/DDBJ whole genome shotgun (WGS) entry which is preliminary data.</text>
</comment>
<feature type="domain" description="Tc1-like transposase DDE" evidence="1">
    <location>
        <begin position="6"/>
        <end position="92"/>
    </location>
</feature>
<dbReference type="OrthoDB" id="7238295at2"/>
<organism evidence="2 3">
    <name type="scientific">Roseicella aquatilis</name>
    <dbReference type="NCBI Taxonomy" id="2527868"/>
    <lineage>
        <taxon>Bacteria</taxon>
        <taxon>Pseudomonadati</taxon>
        <taxon>Pseudomonadota</taxon>
        <taxon>Alphaproteobacteria</taxon>
        <taxon>Acetobacterales</taxon>
        <taxon>Roseomonadaceae</taxon>
        <taxon>Roseicella</taxon>
    </lineage>
</organism>